<feature type="compositionally biased region" description="Polar residues" evidence="1">
    <location>
        <begin position="48"/>
        <end position="63"/>
    </location>
</feature>
<protein>
    <submittedName>
        <fullName evidence="2">Uncharacterized protein</fullName>
    </submittedName>
</protein>
<feature type="region of interest" description="Disordered" evidence="1">
    <location>
        <begin position="94"/>
        <end position="113"/>
    </location>
</feature>
<name>Q2HHY4_CHAGB</name>
<accession>Q2HHY4</accession>
<dbReference type="EMBL" id="CH408029">
    <property type="protein sequence ID" value="EAQ91935.1"/>
    <property type="molecule type" value="Genomic_DNA"/>
</dbReference>
<reference evidence="3" key="1">
    <citation type="journal article" date="2015" name="Genome Announc.">
        <title>Draft genome sequence of the cellulolytic fungus Chaetomium globosum.</title>
        <authorList>
            <person name="Cuomo C.A."/>
            <person name="Untereiner W.A."/>
            <person name="Ma L.-J."/>
            <person name="Grabherr M."/>
            <person name="Birren B.W."/>
        </authorList>
    </citation>
    <scope>NUCLEOTIDE SEQUENCE [LARGE SCALE GENOMIC DNA]</scope>
    <source>
        <strain evidence="3">ATCC 6205 / CBS 148.51 / DSM 1962 / NBRC 6347 / NRRL 1970</strain>
    </source>
</reference>
<dbReference type="HOGENOM" id="CLU_2133219_0_0_1"/>
<keyword evidence="3" id="KW-1185">Reference proteome</keyword>
<feature type="compositionally biased region" description="Low complexity" evidence="1">
    <location>
        <begin position="69"/>
        <end position="84"/>
    </location>
</feature>
<feature type="region of interest" description="Disordered" evidence="1">
    <location>
        <begin position="35"/>
        <end position="88"/>
    </location>
</feature>
<evidence type="ECO:0000256" key="1">
    <source>
        <dbReference type="SAM" id="MobiDB-lite"/>
    </source>
</evidence>
<gene>
    <name evidence="2" type="ORF">CHGG_00170</name>
</gene>
<dbReference type="Proteomes" id="UP000001056">
    <property type="component" value="Unassembled WGS sequence"/>
</dbReference>
<dbReference type="VEuPathDB" id="FungiDB:CHGG_00170"/>
<dbReference type="RefSeq" id="XP_001219391.1">
    <property type="nucleotide sequence ID" value="XM_001219390.1"/>
</dbReference>
<dbReference type="InParanoid" id="Q2HHY4"/>
<sequence>MATANPGTPAPLSNATGSDVANIINVPHINRLSRETPTRAAAQAATGIRSTTRGRACNSSSVASRGKVDSTSDTGSSDGIGSFSESVWGYPMASDSARGLADEQQPQLGNART</sequence>
<evidence type="ECO:0000313" key="3">
    <source>
        <dbReference type="Proteomes" id="UP000001056"/>
    </source>
</evidence>
<proteinExistence type="predicted"/>
<feature type="compositionally biased region" description="Polar residues" evidence="1">
    <location>
        <begin position="104"/>
        <end position="113"/>
    </location>
</feature>
<evidence type="ECO:0000313" key="2">
    <source>
        <dbReference type="EMBL" id="EAQ91935.1"/>
    </source>
</evidence>
<dbReference type="GeneID" id="4387859"/>
<organism evidence="2 3">
    <name type="scientific">Chaetomium globosum (strain ATCC 6205 / CBS 148.51 / DSM 1962 / NBRC 6347 / NRRL 1970)</name>
    <name type="common">Soil fungus</name>
    <dbReference type="NCBI Taxonomy" id="306901"/>
    <lineage>
        <taxon>Eukaryota</taxon>
        <taxon>Fungi</taxon>
        <taxon>Dikarya</taxon>
        <taxon>Ascomycota</taxon>
        <taxon>Pezizomycotina</taxon>
        <taxon>Sordariomycetes</taxon>
        <taxon>Sordariomycetidae</taxon>
        <taxon>Sordariales</taxon>
        <taxon>Chaetomiaceae</taxon>
        <taxon>Chaetomium</taxon>
    </lineage>
</organism>
<dbReference type="AlphaFoldDB" id="Q2HHY4"/>